<sequence length="347" mass="38128">MNNSSKSMDPRQLHDSPKPLNLSNPIRLAFLGGARAGKSSIISKLILGNFRETYYPTTTLNPNLFNYEPSSEVAKDILRGKELVSNSHLQLPPNIEENKVAAAAAAAAASSKSIFKKNQYYISSASGTTPILVELIDTPSYNPDKTVPYLEASLYTNLDKDVLHNLANEPRRPVSTSPLLVASGASELNGDVNGYFFVYSAIPSFAPPGYGESDVGGGLPKNHTFNLLPSMKTTLDEAWDEYISFKENWKRGQEADVFSFKNALKSFWKANDSSVQVESSTDVKSKSPPIWIVCTHVKSDLASSQLIAKGKELSKEWKCGFIAIDCLNDIDEVLSLMIRDIIQGKKR</sequence>
<protein>
    <submittedName>
        <fullName evidence="2">Uncharacterized protein</fullName>
    </submittedName>
</protein>
<dbReference type="InterPro" id="IPR027417">
    <property type="entry name" value="P-loop_NTPase"/>
</dbReference>
<keyword evidence="3" id="KW-1185">Reference proteome</keyword>
<dbReference type="Gene3D" id="3.40.50.300">
    <property type="entry name" value="P-loop containing nucleotide triphosphate hydrolases"/>
    <property type="match status" value="1"/>
</dbReference>
<name>A0A8H7ZCS2_9ASCO</name>
<feature type="compositionally biased region" description="Basic and acidic residues" evidence="1">
    <location>
        <begin position="8"/>
        <end position="17"/>
    </location>
</feature>
<organism evidence="2 3">
    <name type="scientific">Candida metapsilosis</name>
    <dbReference type="NCBI Taxonomy" id="273372"/>
    <lineage>
        <taxon>Eukaryota</taxon>
        <taxon>Fungi</taxon>
        <taxon>Dikarya</taxon>
        <taxon>Ascomycota</taxon>
        <taxon>Saccharomycotina</taxon>
        <taxon>Pichiomycetes</taxon>
        <taxon>Debaryomycetaceae</taxon>
        <taxon>Candida/Lodderomyces clade</taxon>
        <taxon>Candida</taxon>
    </lineage>
</organism>
<dbReference type="SUPFAM" id="SSF52540">
    <property type="entry name" value="P-loop containing nucleoside triphosphate hydrolases"/>
    <property type="match status" value="1"/>
</dbReference>
<dbReference type="GeneID" id="93651851"/>
<dbReference type="AlphaFoldDB" id="A0A8H7ZCS2"/>
<evidence type="ECO:0000313" key="2">
    <source>
        <dbReference type="EMBL" id="KAG5419455.1"/>
    </source>
</evidence>
<dbReference type="RefSeq" id="XP_067548571.1">
    <property type="nucleotide sequence ID" value="XM_067692165.1"/>
</dbReference>
<dbReference type="EMBL" id="JAEOAQ010000003">
    <property type="protein sequence ID" value="KAG5419455.1"/>
    <property type="molecule type" value="Genomic_DNA"/>
</dbReference>
<proteinExistence type="predicted"/>
<gene>
    <name evidence="2" type="ORF">I9W82_003222</name>
</gene>
<dbReference type="Proteomes" id="UP000669133">
    <property type="component" value="Unassembled WGS sequence"/>
</dbReference>
<dbReference type="OrthoDB" id="3995714at2759"/>
<accession>A0A8H7ZCS2</accession>
<feature type="region of interest" description="Disordered" evidence="1">
    <location>
        <begin position="1"/>
        <end position="20"/>
    </location>
</feature>
<reference evidence="2 3" key="1">
    <citation type="submission" date="2020-12" db="EMBL/GenBank/DDBJ databases">
        <title>Effect of drift, selection, and recombination on the evolution of hybrid genomes in Candida yeast pathogens.</title>
        <authorList>
            <person name="Mixao V."/>
            <person name="Ksiezopolska E."/>
            <person name="Saus E."/>
            <person name="Boekhout T."/>
            <person name="Gacser A."/>
            <person name="Gabaldon T."/>
        </authorList>
    </citation>
    <scope>NUCLEOTIDE SEQUENCE [LARGE SCALE GENOMIC DNA]</scope>
    <source>
        <strain evidence="2 3">BP57</strain>
    </source>
</reference>
<evidence type="ECO:0000313" key="3">
    <source>
        <dbReference type="Proteomes" id="UP000669133"/>
    </source>
</evidence>
<comment type="caution">
    <text evidence="2">The sequence shown here is derived from an EMBL/GenBank/DDBJ whole genome shotgun (WGS) entry which is preliminary data.</text>
</comment>
<evidence type="ECO:0000256" key="1">
    <source>
        <dbReference type="SAM" id="MobiDB-lite"/>
    </source>
</evidence>